<dbReference type="Proteomes" id="UP000499080">
    <property type="component" value="Unassembled WGS sequence"/>
</dbReference>
<keyword evidence="3" id="KW-1185">Reference proteome</keyword>
<evidence type="ECO:0008006" key="4">
    <source>
        <dbReference type="Google" id="ProtNLM"/>
    </source>
</evidence>
<organism evidence="2 3">
    <name type="scientific">Araneus ventricosus</name>
    <name type="common">Orbweaver spider</name>
    <name type="synonym">Epeira ventricosa</name>
    <dbReference type="NCBI Taxonomy" id="182803"/>
    <lineage>
        <taxon>Eukaryota</taxon>
        <taxon>Metazoa</taxon>
        <taxon>Ecdysozoa</taxon>
        <taxon>Arthropoda</taxon>
        <taxon>Chelicerata</taxon>
        <taxon>Arachnida</taxon>
        <taxon>Araneae</taxon>
        <taxon>Araneomorphae</taxon>
        <taxon>Entelegynae</taxon>
        <taxon>Araneoidea</taxon>
        <taxon>Araneidae</taxon>
        <taxon>Araneus</taxon>
    </lineage>
</organism>
<gene>
    <name evidence="2" type="ORF">AVEN_238458_1</name>
</gene>
<evidence type="ECO:0000313" key="3">
    <source>
        <dbReference type="Proteomes" id="UP000499080"/>
    </source>
</evidence>
<name>A0A4Y2LFM3_ARAVE</name>
<evidence type="ECO:0000256" key="1">
    <source>
        <dbReference type="SAM" id="SignalP"/>
    </source>
</evidence>
<feature type="chain" id="PRO_5021429230" description="DUF19 domain-containing protein" evidence="1">
    <location>
        <begin position="18"/>
        <end position="224"/>
    </location>
</feature>
<feature type="signal peptide" evidence="1">
    <location>
        <begin position="1"/>
        <end position="17"/>
    </location>
</feature>
<comment type="caution">
    <text evidence="2">The sequence shown here is derived from an EMBL/GenBank/DDBJ whole genome shotgun (WGS) entry which is preliminary data.</text>
</comment>
<dbReference type="EMBL" id="BGPR01005652">
    <property type="protein sequence ID" value="GBN12147.1"/>
    <property type="molecule type" value="Genomic_DNA"/>
</dbReference>
<protein>
    <recommendedName>
        <fullName evidence="4">DUF19 domain-containing protein</fullName>
    </recommendedName>
</protein>
<keyword evidence="1" id="KW-0732">Signal</keyword>
<reference evidence="2 3" key="1">
    <citation type="journal article" date="2019" name="Sci. Rep.">
        <title>Orb-weaving spider Araneus ventricosus genome elucidates the spidroin gene catalogue.</title>
        <authorList>
            <person name="Kono N."/>
            <person name="Nakamura H."/>
            <person name="Ohtoshi R."/>
            <person name="Moran D.A.P."/>
            <person name="Shinohara A."/>
            <person name="Yoshida Y."/>
            <person name="Fujiwara M."/>
            <person name="Mori M."/>
            <person name="Tomita M."/>
            <person name="Arakawa K."/>
        </authorList>
    </citation>
    <scope>NUCLEOTIDE SEQUENCE [LARGE SCALE GENOMIC DNA]</scope>
</reference>
<dbReference type="AlphaFoldDB" id="A0A4Y2LFM3"/>
<dbReference type="OrthoDB" id="6417973at2759"/>
<evidence type="ECO:0000313" key="2">
    <source>
        <dbReference type="EMBL" id="GBN12147.1"/>
    </source>
</evidence>
<sequence length="224" mass="26252">MWILLLPLFIVAKDVAGEIDCDINFFDQCERPKLFEEIPREMEVFKSLCPELLTYTQCSRDFDMKCIEEDKRRFAQPEKYAYFYAFLNEICEDGTPLNEVLTVKLKCFNETFSNTNCPQETDDFLNPYRKEIPLDEFTTTHVIPERVHCLSQILLVNCIVGDITTNCGLRALTLTLEFLNRSAFVERYCPLSYRTGLLEDIDEFNLTEVQERWAVAELIYLDDV</sequence>
<proteinExistence type="predicted"/>
<accession>A0A4Y2LFM3</accession>